<protein>
    <submittedName>
        <fullName evidence="4">Uncharacterized protein</fullName>
    </submittedName>
</protein>
<keyword evidence="5" id="KW-1185">Reference proteome</keyword>
<evidence type="ECO:0000256" key="2">
    <source>
        <dbReference type="SAM" id="Phobius"/>
    </source>
</evidence>
<accession>A0A9P0TKY8</accession>
<feature type="region of interest" description="Disordered" evidence="1">
    <location>
        <begin position="91"/>
        <end position="116"/>
    </location>
</feature>
<name>A0A9P0TKY8_PIEBR</name>
<keyword evidence="2" id="KW-0472">Membrane</keyword>
<keyword evidence="3" id="KW-0732">Signal</keyword>
<dbReference type="AlphaFoldDB" id="A0A9P0TKY8"/>
<feature type="signal peptide" evidence="3">
    <location>
        <begin position="1"/>
        <end position="20"/>
    </location>
</feature>
<proteinExistence type="predicted"/>
<evidence type="ECO:0000256" key="1">
    <source>
        <dbReference type="SAM" id="MobiDB-lite"/>
    </source>
</evidence>
<keyword evidence="2" id="KW-1133">Transmembrane helix</keyword>
<keyword evidence="2" id="KW-0812">Transmembrane</keyword>
<evidence type="ECO:0000313" key="5">
    <source>
        <dbReference type="Proteomes" id="UP001152562"/>
    </source>
</evidence>
<dbReference type="Proteomes" id="UP001152562">
    <property type="component" value="Unassembled WGS sequence"/>
</dbReference>
<reference evidence="4" key="1">
    <citation type="submission" date="2022-05" db="EMBL/GenBank/DDBJ databases">
        <authorList>
            <person name="Okamura Y."/>
        </authorList>
    </citation>
    <scope>NUCLEOTIDE SEQUENCE</scope>
</reference>
<sequence length="197" mass="22608">MDKFGFVVFYLLLHQGHLRSLPEEDSVVSVYTKEAAPGVDVYHQIANNIAERITSPIYRFLGYNRTTPAPETTTKHNWDKIEILETQHAKSFPPVNNDIGEKDVEELSEDVQKKTDRKPEKFTLYSNYLPLGKLEFDSHNDTKDDDDDFGFDDVESDEDVKPRQGPFTFVLELMSSLIQLIYGGFVALFQRRPAQTS</sequence>
<organism evidence="4 5">
    <name type="scientific">Pieris brassicae</name>
    <name type="common">White butterfly</name>
    <name type="synonym">Large white butterfly</name>
    <dbReference type="NCBI Taxonomy" id="7116"/>
    <lineage>
        <taxon>Eukaryota</taxon>
        <taxon>Metazoa</taxon>
        <taxon>Ecdysozoa</taxon>
        <taxon>Arthropoda</taxon>
        <taxon>Hexapoda</taxon>
        <taxon>Insecta</taxon>
        <taxon>Pterygota</taxon>
        <taxon>Neoptera</taxon>
        <taxon>Endopterygota</taxon>
        <taxon>Lepidoptera</taxon>
        <taxon>Glossata</taxon>
        <taxon>Ditrysia</taxon>
        <taxon>Papilionoidea</taxon>
        <taxon>Pieridae</taxon>
        <taxon>Pierinae</taxon>
        <taxon>Pieris</taxon>
    </lineage>
</organism>
<gene>
    <name evidence="4" type="ORF">PIBRA_LOCUS7283</name>
</gene>
<evidence type="ECO:0000313" key="4">
    <source>
        <dbReference type="EMBL" id="CAH4030657.1"/>
    </source>
</evidence>
<evidence type="ECO:0000256" key="3">
    <source>
        <dbReference type="SAM" id="SignalP"/>
    </source>
</evidence>
<feature type="transmembrane region" description="Helical" evidence="2">
    <location>
        <begin position="167"/>
        <end position="189"/>
    </location>
</feature>
<dbReference type="EMBL" id="CALOZG010000010">
    <property type="protein sequence ID" value="CAH4030657.1"/>
    <property type="molecule type" value="Genomic_DNA"/>
</dbReference>
<feature type="chain" id="PRO_5040249621" evidence="3">
    <location>
        <begin position="21"/>
        <end position="197"/>
    </location>
</feature>
<comment type="caution">
    <text evidence="4">The sequence shown here is derived from an EMBL/GenBank/DDBJ whole genome shotgun (WGS) entry which is preliminary data.</text>
</comment>
<dbReference type="OrthoDB" id="7461104at2759"/>